<dbReference type="InterPro" id="IPR001199">
    <property type="entry name" value="Cyt_B5-like_heme/steroid-bd"/>
</dbReference>
<protein>
    <recommendedName>
        <fullName evidence="1">Cytochrome b5 heme-binding domain-containing protein</fullName>
    </recommendedName>
</protein>
<name>A0A0R1WIE8_9LACO</name>
<dbReference type="STRING" id="1423774.FD31_GL002306"/>
<evidence type="ECO:0000313" key="2">
    <source>
        <dbReference type="EMBL" id="KRM17786.1"/>
    </source>
</evidence>
<reference evidence="2 3" key="1">
    <citation type="journal article" date="2015" name="Genome Announc.">
        <title>Expanding the biotechnology potential of lactobacilli through comparative genomics of 213 strains and associated genera.</title>
        <authorList>
            <person name="Sun Z."/>
            <person name="Harris H.M."/>
            <person name="McCann A."/>
            <person name="Guo C."/>
            <person name="Argimon S."/>
            <person name="Zhang W."/>
            <person name="Yang X."/>
            <person name="Jeffery I.B."/>
            <person name="Cooney J.C."/>
            <person name="Kagawa T.F."/>
            <person name="Liu W."/>
            <person name="Song Y."/>
            <person name="Salvetti E."/>
            <person name="Wrobel A."/>
            <person name="Rasinkangas P."/>
            <person name="Parkhill J."/>
            <person name="Rea M.C."/>
            <person name="O'Sullivan O."/>
            <person name="Ritari J."/>
            <person name="Douillard F.P."/>
            <person name="Paul Ross R."/>
            <person name="Yang R."/>
            <person name="Briner A.E."/>
            <person name="Felis G.E."/>
            <person name="de Vos W.M."/>
            <person name="Barrangou R."/>
            <person name="Klaenhammer T.R."/>
            <person name="Caufield P.W."/>
            <person name="Cui Y."/>
            <person name="Zhang H."/>
            <person name="O'Toole P.W."/>
        </authorList>
    </citation>
    <scope>NUCLEOTIDE SEQUENCE [LARGE SCALE GENOMIC DNA]</scope>
    <source>
        <strain evidence="2 3">DSM 16982</strain>
    </source>
</reference>
<organism evidence="2 3">
    <name type="scientific">Companilactobacillus nantensis DSM 16982</name>
    <dbReference type="NCBI Taxonomy" id="1423774"/>
    <lineage>
        <taxon>Bacteria</taxon>
        <taxon>Bacillati</taxon>
        <taxon>Bacillota</taxon>
        <taxon>Bacilli</taxon>
        <taxon>Lactobacillales</taxon>
        <taxon>Lactobacillaceae</taxon>
        <taxon>Companilactobacillus</taxon>
    </lineage>
</organism>
<sequence length="90" mass="9818">MILDNNLEGEVEKMADKQFTLEELKKFNGENGNPAYVAIDGIVYDMTNVDPWKGGKHHGNVAGNDLSEAIMKSPHKHSVLAKLNAVGKLA</sequence>
<dbReference type="PATRIC" id="fig|1423774.3.peg.2396"/>
<dbReference type="SMART" id="SM01117">
    <property type="entry name" value="Cyt-b5"/>
    <property type="match status" value="1"/>
</dbReference>
<accession>A0A0R1WIE8</accession>
<dbReference type="AlphaFoldDB" id="A0A0R1WIE8"/>
<comment type="caution">
    <text evidence="2">The sequence shown here is derived from an EMBL/GenBank/DDBJ whole genome shotgun (WGS) entry which is preliminary data.</text>
</comment>
<proteinExistence type="predicted"/>
<dbReference type="EMBL" id="AZFV01000006">
    <property type="protein sequence ID" value="KRM17786.1"/>
    <property type="molecule type" value="Genomic_DNA"/>
</dbReference>
<evidence type="ECO:0000259" key="1">
    <source>
        <dbReference type="SMART" id="SM01117"/>
    </source>
</evidence>
<feature type="domain" description="Cytochrome b5 heme-binding" evidence="1">
    <location>
        <begin position="19"/>
        <end position="90"/>
    </location>
</feature>
<dbReference type="Gene3D" id="3.10.120.10">
    <property type="entry name" value="Cytochrome b5-like heme/steroid binding domain"/>
    <property type="match status" value="1"/>
</dbReference>
<dbReference type="SUPFAM" id="SSF55856">
    <property type="entry name" value="Cytochrome b5-like heme/steroid binding domain"/>
    <property type="match status" value="1"/>
</dbReference>
<evidence type="ECO:0000313" key="3">
    <source>
        <dbReference type="Proteomes" id="UP000051302"/>
    </source>
</evidence>
<dbReference type="InterPro" id="IPR036400">
    <property type="entry name" value="Cyt_B5-like_heme/steroid_sf"/>
</dbReference>
<gene>
    <name evidence="2" type="ORF">FD31_GL002306</name>
</gene>
<dbReference type="Proteomes" id="UP000051302">
    <property type="component" value="Unassembled WGS sequence"/>
</dbReference>
<dbReference type="Pfam" id="PF00173">
    <property type="entry name" value="Cyt-b5"/>
    <property type="match status" value="1"/>
</dbReference>
<keyword evidence="3" id="KW-1185">Reference proteome</keyword>